<evidence type="ECO:0000256" key="3">
    <source>
        <dbReference type="ARBA" id="ARBA00022679"/>
    </source>
</evidence>
<name>A0A7D5RBY3_9ARCH</name>
<evidence type="ECO:0000313" key="7">
    <source>
        <dbReference type="EMBL" id="QLH07584.1"/>
    </source>
</evidence>
<dbReference type="PANTHER" id="PTHR12595">
    <property type="entry name" value="POS9-ACTIVATING FACTOR FAP7-RELATED"/>
    <property type="match status" value="1"/>
</dbReference>
<evidence type="ECO:0000256" key="1">
    <source>
        <dbReference type="ARBA" id="ARBA00022517"/>
    </source>
</evidence>
<proteinExistence type="predicted"/>
<dbReference type="Gene3D" id="3.40.50.300">
    <property type="entry name" value="P-loop containing nucleotide triphosphate hydrolases"/>
    <property type="match status" value="1"/>
</dbReference>
<keyword evidence="8" id="KW-1185">Reference proteome</keyword>
<dbReference type="GO" id="GO:0004017">
    <property type="term" value="F:AMP kinase activity"/>
    <property type="evidence" value="ECO:0007669"/>
    <property type="project" value="InterPro"/>
</dbReference>
<keyword evidence="3" id="KW-0808">Transferase</keyword>
<dbReference type="RefSeq" id="WP_179371461.1">
    <property type="nucleotide sequence ID" value="NZ_CP026995.1"/>
</dbReference>
<keyword evidence="4" id="KW-0547">Nucleotide-binding</keyword>
<dbReference type="AlphaFoldDB" id="A0A7D5RBY3"/>
<dbReference type="GO" id="GO:0006364">
    <property type="term" value="P:rRNA processing"/>
    <property type="evidence" value="ECO:0007669"/>
    <property type="project" value="UniProtKB-KW"/>
</dbReference>
<dbReference type="SUPFAM" id="SSF52540">
    <property type="entry name" value="P-loop containing nucleoside triphosphate hydrolases"/>
    <property type="match status" value="1"/>
</dbReference>
<dbReference type="GeneID" id="56068702"/>
<dbReference type="PANTHER" id="PTHR12595:SF0">
    <property type="entry name" value="ADENYLATE KINASE ISOENZYME 6"/>
    <property type="match status" value="1"/>
</dbReference>
<dbReference type="KEGG" id="nue:C5F50_11270"/>
<dbReference type="EMBL" id="CP026995">
    <property type="protein sequence ID" value="QLH07584.1"/>
    <property type="molecule type" value="Genomic_DNA"/>
</dbReference>
<dbReference type="InterPro" id="IPR020618">
    <property type="entry name" value="Adenyl_kinase_AK6"/>
</dbReference>
<dbReference type="Proteomes" id="UP000509478">
    <property type="component" value="Chromosome"/>
</dbReference>
<dbReference type="GO" id="GO:0005524">
    <property type="term" value="F:ATP binding"/>
    <property type="evidence" value="ECO:0007669"/>
    <property type="project" value="UniProtKB-KW"/>
</dbReference>
<organism evidence="7 8">
    <name type="scientific">Nitrosopumilus ureiphilus</name>
    <dbReference type="NCBI Taxonomy" id="1470067"/>
    <lineage>
        <taxon>Archaea</taxon>
        <taxon>Nitrososphaerota</taxon>
        <taxon>Nitrososphaeria</taxon>
        <taxon>Nitrosopumilales</taxon>
        <taxon>Nitrosopumilaceae</taxon>
        <taxon>Nitrosopumilus</taxon>
    </lineage>
</organism>
<evidence type="ECO:0000256" key="2">
    <source>
        <dbReference type="ARBA" id="ARBA00022552"/>
    </source>
</evidence>
<dbReference type="InterPro" id="IPR027417">
    <property type="entry name" value="P-loop_NTPase"/>
</dbReference>
<keyword evidence="5 7" id="KW-0418">Kinase</keyword>
<keyword evidence="1" id="KW-0690">Ribosome biogenesis</keyword>
<evidence type="ECO:0000256" key="4">
    <source>
        <dbReference type="ARBA" id="ARBA00022741"/>
    </source>
</evidence>
<dbReference type="OrthoDB" id="8730at2157"/>
<keyword evidence="2" id="KW-0698">rRNA processing</keyword>
<evidence type="ECO:0000256" key="6">
    <source>
        <dbReference type="ARBA" id="ARBA00022840"/>
    </source>
</evidence>
<accession>A0A7D5RBY3</accession>
<evidence type="ECO:0000256" key="5">
    <source>
        <dbReference type="ARBA" id="ARBA00022777"/>
    </source>
</evidence>
<sequence>MSIVITGNPGVGKHTVAEKIAQILGLSIIDINKIAKDAGMFEENEGANDVDTEKLKKILAQRISENNLIVGHLAPYVLEKNQVKKIIVLRRSPYELITVYKNRKYPDAKIKENTGSEILGIIVHDTISRFEEKTVQINITGKTIQEGVEKVITLISSNEGNEKVDWLDLVTKNNDLRKFFAD</sequence>
<keyword evidence="6" id="KW-0067">ATP-binding</keyword>
<reference evidence="7 8" key="1">
    <citation type="submission" date="2018-02" db="EMBL/GenBank/DDBJ databases">
        <title>Complete genome of Nitrosopumilus ureaphilus PS0.</title>
        <authorList>
            <person name="Qin W."/>
            <person name="Zheng Y."/>
            <person name="Stahl D.A."/>
        </authorList>
    </citation>
    <scope>NUCLEOTIDE SEQUENCE [LARGE SCALE GENOMIC DNA]</scope>
    <source>
        <strain evidence="7 8">PS0</strain>
    </source>
</reference>
<protein>
    <submittedName>
        <fullName evidence="7">Shikimate kinase</fullName>
    </submittedName>
</protein>
<dbReference type="GO" id="GO:0016887">
    <property type="term" value="F:ATP hydrolysis activity"/>
    <property type="evidence" value="ECO:0007669"/>
    <property type="project" value="InterPro"/>
</dbReference>
<dbReference type="Pfam" id="PF13238">
    <property type="entry name" value="AAA_18"/>
    <property type="match status" value="1"/>
</dbReference>
<evidence type="ECO:0000313" key="8">
    <source>
        <dbReference type="Proteomes" id="UP000509478"/>
    </source>
</evidence>
<gene>
    <name evidence="7" type="ORF">C5F50_11270</name>
</gene>